<sequence>MNKALHKNHKRKLRNSISASIIILLTFVLCLIFIKINSGTAIDYSKAPETTAASVSDTSAPPVTDENQAADNTGNSTGKSINNTGSTANN</sequence>
<proteinExistence type="predicted"/>
<gene>
    <name evidence="3" type="ORF">SDC9_136393</name>
</gene>
<evidence type="ECO:0000256" key="1">
    <source>
        <dbReference type="SAM" id="MobiDB-lite"/>
    </source>
</evidence>
<accession>A0A645DJ60</accession>
<keyword evidence="2" id="KW-0812">Transmembrane</keyword>
<organism evidence="3">
    <name type="scientific">bioreactor metagenome</name>
    <dbReference type="NCBI Taxonomy" id="1076179"/>
    <lineage>
        <taxon>unclassified sequences</taxon>
        <taxon>metagenomes</taxon>
        <taxon>ecological metagenomes</taxon>
    </lineage>
</organism>
<feature type="transmembrane region" description="Helical" evidence="2">
    <location>
        <begin position="12"/>
        <end position="34"/>
    </location>
</feature>
<feature type="region of interest" description="Disordered" evidence="1">
    <location>
        <begin position="50"/>
        <end position="90"/>
    </location>
</feature>
<protein>
    <submittedName>
        <fullName evidence="3">Uncharacterized protein</fullName>
    </submittedName>
</protein>
<reference evidence="3" key="1">
    <citation type="submission" date="2019-08" db="EMBL/GenBank/DDBJ databases">
        <authorList>
            <person name="Kucharzyk K."/>
            <person name="Murdoch R.W."/>
            <person name="Higgins S."/>
            <person name="Loffler F."/>
        </authorList>
    </citation>
    <scope>NUCLEOTIDE SEQUENCE</scope>
</reference>
<keyword evidence="2" id="KW-1133">Transmembrane helix</keyword>
<dbReference type="EMBL" id="VSSQ01036736">
    <property type="protein sequence ID" value="MPM89285.1"/>
    <property type="molecule type" value="Genomic_DNA"/>
</dbReference>
<name>A0A645DJ60_9ZZZZ</name>
<comment type="caution">
    <text evidence="3">The sequence shown here is derived from an EMBL/GenBank/DDBJ whole genome shotgun (WGS) entry which is preliminary data.</text>
</comment>
<evidence type="ECO:0000313" key="3">
    <source>
        <dbReference type="EMBL" id="MPM89285.1"/>
    </source>
</evidence>
<evidence type="ECO:0000256" key="2">
    <source>
        <dbReference type="SAM" id="Phobius"/>
    </source>
</evidence>
<feature type="compositionally biased region" description="Polar residues" evidence="1">
    <location>
        <begin position="51"/>
        <end position="90"/>
    </location>
</feature>
<keyword evidence="2" id="KW-0472">Membrane</keyword>
<dbReference type="AlphaFoldDB" id="A0A645DJ60"/>